<dbReference type="AlphaFoldDB" id="A0AAU9FLN9"/>
<accession>A0AAU9FLN9</accession>
<protein>
    <submittedName>
        <fullName evidence="2">Myosin heavy chain muscle</fullName>
    </submittedName>
</protein>
<organism evidence="2 3">
    <name type="scientific">Drosophila madeirensis</name>
    <name type="common">Fruit fly</name>
    <dbReference type="NCBI Taxonomy" id="30013"/>
    <lineage>
        <taxon>Eukaryota</taxon>
        <taxon>Metazoa</taxon>
        <taxon>Ecdysozoa</taxon>
        <taxon>Arthropoda</taxon>
        <taxon>Hexapoda</taxon>
        <taxon>Insecta</taxon>
        <taxon>Pterygota</taxon>
        <taxon>Neoptera</taxon>
        <taxon>Endopterygota</taxon>
        <taxon>Diptera</taxon>
        <taxon>Brachycera</taxon>
        <taxon>Muscomorpha</taxon>
        <taxon>Ephydroidea</taxon>
        <taxon>Drosophilidae</taxon>
        <taxon>Drosophila</taxon>
        <taxon>Sophophora</taxon>
    </lineage>
</organism>
<name>A0AAU9FLN9_DROMD</name>
<sequence length="137" mass="15710">MGHISVLTKTIKDKFAMTEDLKFRLHRLEKVCEDLKKDVEKAMKIVKRIDDLEKGLHNALEKQKTLEIQVKRCLTKCSAMNSIDDLIDRIEDLEKVVKLTATTTRPTTRKRKKPGTTTTEIVAWVGGIDMVTPFVQE</sequence>
<dbReference type="EMBL" id="AP029265">
    <property type="protein sequence ID" value="BFF96550.1"/>
    <property type="molecule type" value="Genomic_DNA"/>
</dbReference>
<keyword evidence="3" id="KW-1185">Reference proteome</keyword>
<proteinExistence type="predicted"/>
<keyword evidence="1" id="KW-0175">Coiled coil</keyword>
<evidence type="ECO:0000256" key="1">
    <source>
        <dbReference type="SAM" id="Coils"/>
    </source>
</evidence>
<feature type="coiled-coil region" evidence="1">
    <location>
        <begin position="18"/>
        <end position="69"/>
    </location>
</feature>
<dbReference type="Proteomes" id="UP001500889">
    <property type="component" value="Chromosome J"/>
</dbReference>
<evidence type="ECO:0000313" key="3">
    <source>
        <dbReference type="Proteomes" id="UP001500889"/>
    </source>
</evidence>
<evidence type="ECO:0000313" key="2">
    <source>
        <dbReference type="EMBL" id="BFF96550.1"/>
    </source>
</evidence>
<gene>
    <name evidence="2" type="ORF">DMAD_05166</name>
</gene>
<reference evidence="2 3" key="1">
    <citation type="submission" date="2024-02" db="EMBL/GenBank/DDBJ databases">
        <title>A chromosome-level genome assembly of Drosophila madeirensis, a fruit fly species endemic to Madeira island.</title>
        <authorList>
            <person name="Tomihara K."/>
            <person name="Llopart A."/>
            <person name="Yamamoto D."/>
        </authorList>
    </citation>
    <scope>NUCLEOTIDE SEQUENCE [LARGE SCALE GENOMIC DNA]</scope>
    <source>
        <strain evidence="2 3">RF1</strain>
    </source>
</reference>